<feature type="active site" description="Proton donor" evidence="4">
    <location>
        <position position="189"/>
    </location>
</feature>
<feature type="site" description="Important for catalytic activity, responsible for pKa modulation of the active site Glu and correct orientation of both the proton donor and substrate" evidence="5">
    <location>
        <position position="129"/>
    </location>
</feature>
<evidence type="ECO:0000313" key="8">
    <source>
        <dbReference type="EMBL" id="EFA22639.1"/>
    </source>
</evidence>
<evidence type="ECO:0000256" key="1">
    <source>
        <dbReference type="ARBA" id="ARBA00009865"/>
    </source>
</evidence>
<dbReference type="STRING" id="561180.BIFGAL_03666"/>
<evidence type="ECO:0000256" key="3">
    <source>
        <dbReference type="ARBA" id="ARBA00023295"/>
    </source>
</evidence>
<dbReference type="GO" id="GO:0004553">
    <property type="term" value="F:hydrolase activity, hydrolyzing O-glycosyl compounds"/>
    <property type="evidence" value="ECO:0007669"/>
    <property type="project" value="InterPro"/>
</dbReference>
<dbReference type="GO" id="GO:0005975">
    <property type="term" value="P:carbohydrate metabolic process"/>
    <property type="evidence" value="ECO:0007669"/>
    <property type="project" value="InterPro"/>
</dbReference>
<keyword evidence="2 6" id="KW-0378">Hydrolase</keyword>
<dbReference type="InterPro" id="IPR041542">
    <property type="entry name" value="GH43_C2"/>
</dbReference>
<dbReference type="PANTHER" id="PTHR42812">
    <property type="entry name" value="BETA-XYLOSIDASE"/>
    <property type="match status" value="1"/>
</dbReference>
<dbReference type="InterPro" id="IPR006710">
    <property type="entry name" value="Glyco_hydro_43"/>
</dbReference>
<dbReference type="Pfam" id="PF17851">
    <property type="entry name" value="GH43_C2"/>
    <property type="match status" value="1"/>
</dbReference>
<gene>
    <name evidence="8" type="ORF">BIFGAL_03666</name>
</gene>
<dbReference type="SUPFAM" id="SSF49899">
    <property type="entry name" value="Concanavalin A-like lectins/glucanases"/>
    <property type="match status" value="1"/>
</dbReference>
<evidence type="ECO:0000313" key="9">
    <source>
        <dbReference type="Proteomes" id="UP000003656"/>
    </source>
</evidence>
<comment type="similarity">
    <text evidence="1 6">Belongs to the glycosyl hydrolase 43 family.</text>
</comment>
<dbReference type="AlphaFoldDB" id="D1NUY8"/>
<evidence type="ECO:0000256" key="5">
    <source>
        <dbReference type="PIRSR" id="PIRSR606710-2"/>
    </source>
</evidence>
<dbReference type="SUPFAM" id="SSF75005">
    <property type="entry name" value="Arabinanase/levansucrase/invertase"/>
    <property type="match status" value="1"/>
</dbReference>
<evidence type="ECO:0000259" key="7">
    <source>
        <dbReference type="Pfam" id="PF17851"/>
    </source>
</evidence>
<evidence type="ECO:0000256" key="2">
    <source>
        <dbReference type="ARBA" id="ARBA00022801"/>
    </source>
</evidence>
<dbReference type="InterPro" id="IPR013320">
    <property type="entry name" value="ConA-like_dom_sf"/>
</dbReference>
<dbReference type="PANTHER" id="PTHR42812:SF12">
    <property type="entry name" value="BETA-XYLOSIDASE-RELATED"/>
    <property type="match status" value="1"/>
</dbReference>
<organism evidence="8 9">
    <name type="scientific">Bifidobacterium gallicum DSM 20093 = LMG 11596</name>
    <dbReference type="NCBI Taxonomy" id="561180"/>
    <lineage>
        <taxon>Bacteria</taxon>
        <taxon>Bacillati</taxon>
        <taxon>Actinomycetota</taxon>
        <taxon>Actinomycetes</taxon>
        <taxon>Bifidobacteriales</taxon>
        <taxon>Bifidobacteriaceae</taxon>
        <taxon>Bifidobacterium</taxon>
    </lineage>
</organism>
<keyword evidence="3 6" id="KW-0326">Glycosidase</keyword>
<dbReference type="eggNOG" id="COG3507">
    <property type="taxonomic scope" value="Bacteria"/>
</dbReference>
<dbReference type="Pfam" id="PF04616">
    <property type="entry name" value="Glyco_hydro_43"/>
    <property type="match status" value="1"/>
</dbReference>
<dbReference type="InterPro" id="IPR023296">
    <property type="entry name" value="Glyco_hydro_beta-prop_sf"/>
</dbReference>
<reference evidence="8 9" key="1">
    <citation type="submission" date="2009-11" db="EMBL/GenBank/DDBJ databases">
        <authorList>
            <person name="Weinstock G."/>
            <person name="Sodergren E."/>
            <person name="Clifton S."/>
            <person name="Fulton L."/>
            <person name="Fulton B."/>
            <person name="Courtney L."/>
            <person name="Fronick C."/>
            <person name="Harrison M."/>
            <person name="Strong C."/>
            <person name="Farmer C."/>
            <person name="Delahaunty K."/>
            <person name="Markovic C."/>
            <person name="Hall O."/>
            <person name="Minx P."/>
            <person name="Tomlinson C."/>
            <person name="Mitreva M."/>
            <person name="Nelson J."/>
            <person name="Hou S."/>
            <person name="Wollam A."/>
            <person name="Pepin K.H."/>
            <person name="Johnson M."/>
            <person name="Bhonagiri V."/>
            <person name="Nash W.E."/>
            <person name="Warren W."/>
            <person name="Chinwalla A."/>
            <person name="Mardis E.R."/>
            <person name="Wilson R.K."/>
        </authorList>
    </citation>
    <scope>NUCLEOTIDE SEQUENCE [LARGE SCALE GENOMIC DNA]</scope>
    <source>
        <strain evidence="8 9">DSM 20093</strain>
    </source>
</reference>
<feature type="domain" description="Beta-xylosidase C-terminal Concanavalin A-like" evidence="7">
    <location>
        <begin position="336"/>
        <end position="538"/>
    </location>
</feature>
<protein>
    <submittedName>
        <fullName evidence="8">Glycosyl hydrolase, family 43</fullName>
    </submittedName>
</protein>
<dbReference type="Proteomes" id="UP000003656">
    <property type="component" value="Unassembled WGS sequence"/>
</dbReference>
<proteinExistence type="inferred from homology"/>
<feature type="active site" description="Proton acceptor" evidence="4">
    <location>
        <position position="16"/>
    </location>
</feature>
<dbReference type="Gene3D" id="2.60.120.200">
    <property type="match status" value="1"/>
</dbReference>
<name>D1NUY8_9BIFI</name>
<dbReference type="CDD" id="cd09000">
    <property type="entry name" value="GH43_SXA-like"/>
    <property type="match status" value="1"/>
</dbReference>
<sequence length="554" mass="62743">MTMIITNPVLPGFYADPSIVRVNDTYIIANSTFEWWPGVTLHASTDMVHWKPLPSPLNRVSLLDMKGNPPSGGIWAPDLSYADGKFWLVYTDVKGMDGGFTDMMNYLTTADSIEGPWSEPIALNGVGFDASLFHDDDGRKYLVQQTTDWRPGHHPFNGITITEYDVDEQRLKPESMRRLWNGTDVKVVEGPHLYKINGWYYLFCAEGGTRWEHQEVVARSRTIDGTFELEPDGPFISNFTTPDFPIQKQGHGALVQTPGGEWYYASLMSRPWRHADEPAHGTRGWCTLGRETSLQKVEWDADGWPRIVGGIAGQVEVPAPSDAIEMQVPDIATFHDDFSTDELEIGWNTQRVPFSDAMGSVGGGALTLIGQGSLVDRFAQSMVARRWRHFEFDASVCVEFQPNWYTQMAGLTNYYSSMLWSWIYVTWDDQHDCRTINIAQCDNYVTTVLLPEGSVSVPEDCERVWFRTRVRTGRYTYDYSFDGENWQETGVWLDAKLLSDDYAADRYWGFFTGAFVGLACVDMTRYGRQARFTEFDYQAVEAAAESCADSADEV</sequence>
<dbReference type="InterPro" id="IPR051795">
    <property type="entry name" value="Glycosyl_Hydrlase_43"/>
</dbReference>
<evidence type="ECO:0000256" key="6">
    <source>
        <dbReference type="RuleBase" id="RU361187"/>
    </source>
</evidence>
<comment type="caution">
    <text evidence="8">The sequence shown here is derived from an EMBL/GenBank/DDBJ whole genome shotgun (WGS) entry which is preliminary data.</text>
</comment>
<dbReference type="Gene3D" id="2.115.10.20">
    <property type="entry name" value="Glycosyl hydrolase domain, family 43"/>
    <property type="match status" value="1"/>
</dbReference>
<dbReference type="EMBL" id="ABXB03000003">
    <property type="protein sequence ID" value="EFA22639.1"/>
    <property type="molecule type" value="Genomic_DNA"/>
</dbReference>
<accession>D1NUY8</accession>
<evidence type="ECO:0000256" key="4">
    <source>
        <dbReference type="PIRSR" id="PIRSR606710-1"/>
    </source>
</evidence>